<dbReference type="HAMAP" id="MF_00917">
    <property type="entry name" value="QueE"/>
    <property type="match status" value="1"/>
</dbReference>
<comment type="caution">
    <text evidence="8">Lacks conserved residue(s) required for the propagation of feature annotation.</text>
</comment>
<keyword evidence="4 8" id="KW-0460">Magnesium</keyword>
<dbReference type="EC" id="4.3.99.3" evidence="8"/>
<gene>
    <name evidence="8" type="primary">queE</name>
    <name evidence="10" type="ORF">PORUE0001_1626</name>
</gene>
<dbReference type="Proteomes" id="UP000003303">
    <property type="component" value="Unassembled WGS sequence"/>
</dbReference>
<comment type="similarity">
    <text evidence="8">Belongs to the radical SAM superfamily. 7-carboxy-7-deazaguanine synthase family.</text>
</comment>
<dbReference type="Gene3D" id="3.20.20.70">
    <property type="entry name" value="Aldolase class I"/>
    <property type="match status" value="1"/>
</dbReference>
<name>C2M9Z6_9PORP</name>
<evidence type="ECO:0000256" key="7">
    <source>
        <dbReference type="ARBA" id="ARBA00023239"/>
    </source>
</evidence>
<comment type="cofactor">
    <cofactor evidence="8">
        <name>Mg(2+)</name>
        <dbReference type="ChEBI" id="CHEBI:18420"/>
    </cofactor>
</comment>
<dbReference type="SUPFAM" id="SSF102114">
    <property type="entry name" value="Radical SAM enzymes"/>
    <property type="match status" value="1"/>
</dbReference>
<feature type="binding site" evidence="8">
    <location>
        <position position="28"/>
    </location>
    <ligand>
        <name>substrate</name>
    </ligand>
</feature>
<keyword evidence="5 8" id="KW-0408">Iron</keyword>
<dbReference type="PIRSF" id="PIRSF000370">
    <property type="entry name" value="QueE"/>
    <property type="match status" value="1"/>
</dbReference>
<dbReference type="Pfam" id="PF04055">
    <property type="entry name" value="Radical_SAM"/>
    <property type="match status" value="1"/>
</dbReference>
<comment type="caution">
    <text evidence="10">The sequence shown here is derived from an EMBL/GenBank/DDBJ whole genome shotgun (WGS) entry which is preliminary data.</text>
</comment>
<accession>C2M9Z6</accession>
<dbReference type="GO" id="GO:0016840">
    <property type="term" value="F:carbon-nitrogen lyase activity"/>
    <property type="evidence" value="ECO:0007669"/>
    <property type="project" value="UniProtKB-UniRule"/>
</dbReference>
<feature type="binding site" evidence="8">
    <location>
        <position position="69"/>
    </location>
    <ligand>
        <name>substrate</name>
    </ligand>
</feature>
<reference evidence="10 11" key="1">
    <citation type="submission" date="2009-04" db="EMBL/GenBank/DDBJ databases">
        <authorList>
            <person name="Sebastian Y."/>
            <person name="Madupu R."/>
            <person name="Durkin A.S."/>
            <person name="Torralba M."/>
            <person name="Methe B."/>
            <person name="Sutton G.G."/>
            <person name="Strausberg R.L."/>
            <person name="Nelson K.E."/>
        </authorList>
    </citation>
    <scope>NUCLEOTIDE SEQUENCE [LARGE SCALE GENOMIC DNA]</scope>
    <source>
        <strain evidence="10 11">60-3</strain>
    </source>
</reference>
<dbReference type="GO" id="GO:0000287">
    <property type="term" value="F:magnesium ion binding"/>
    <property type="evidence" value="ECO:0007669"/>
    <property type="project" value="UniProtKB-UniRule"/>
</dbReference>
<evidence type="ECO:0000313" key="11">
    <source>
        <dbReference type="Proteomes" id="UP000003303"/>
    </source>
</evidence>
<dbReference type="InterPro" id="IPR024924">
    <property type="entry name" value="7-CO-7-deazaguanine_synth-like"/>
</dbReference>
<dbReference type="GO" id="GO:0008616">
    <property type="term" value="P:tRNA queuosine(34) biosynthetic process"/>
    <property type="evidence" value="ECO:0007669"/>
    <property type="project" value="UniProtKB-UniRule"/>
</dbReference>
<dbReference type="PANTHER" id="PTHR42836">
    <property type="entry name" value="7-CARBOXY-7-DEAZAGUANINE SYNTHASE"/>
    <property type="match status" value="1"/>
</dbReference>
<comment type="function">
    <text evidence="8">Catalyzes the complex heterocyclic radical-mediated conversion of 6-carboxy-5,6,7,8-tetrahydropterin (CPH4) to 7-carboxy-7-deazaguanine (CDG), a step common to the biosynthetic pathways of all 7-deazapurine-containing compounds.</text>
</comment>
<dbReference type="GO" id="GO:1904047">
    <property type="term" value="F:S-adenosyl-L-methionine binding"/>
    <property type="evidence" value="ECO:0007669"/>
    <property type="project" value="UniProtKB-UniRule"/>
</dbReference>
<dbReference type="STRING" id="596327.PORUE0001_1626"/>
<evidence type="ECO:0000256" key="5">
    <source>
        <dbReference type="ARBA" id="ARBA00023004"/>
    </source>
</evidence>
<evidence type="ECO:0000256" key="4">
    <source>
        <dbReference type="ARBA" id="ARBA00022842"/>
    </source>
</evidence>
<evidence type="ECO:0000313" key="10">
    <source>
        <dbReference type="EMBL" id="EEK17463.1"/>
    </source>
</evidence>
<evidence type="ECO:0000256" key="1">
    <source>
        <dbReference type="ARBA" id="ARBA00022485"/>
    </source>
</evidence>
<evidence type="ECO:0000256" key="6">
    <source>
        <dbReference type="ARBA" id="ARBA00023014"/>
    </source>
</evidence>
<feature type="binding site" evidence="8">
    <location>
        <position position="41"/>
    </location>
    <ligand>
        <name>Mg(2+)</name>
        <dbReference type="ChEBI" id="CHEBI:18420"/>
    </ligand>
</feature>
<feature type="binding site" evidence="8">
    <location>
        <begin position="112"/>
        <end position="114"/>
    </location>
    <ligand>
        <name>S-adenosyl-L-methionine</name>
        <dbReference type="ChEBI" id="CHEBI:59789"/>
    </ligand>
</feature>
<dbReference type="GO" id="GO:0051539">
    <property type="term" value="F:4 iron, 4 sulfur cluster binding"/>
    <property type="evidence" value="ECO:0007669"/>
    <property type="project" value="UniProtKB-UniRule"/>
</dbReference>
<sequence>MQSLPVNEIFYSLQGEGGQMGRAMLFVRLSGCNLACDYCDTDFAGHRLMTVAEILAKLESYPCRDILWTGGEPTLALREEHIAFFHEQGYRQSIETNGTRPVPRGLDYVTCSPKAEAISGLRERFVDNYPDGIDEVRWPLQLGAPLPPPIEQLVQARRYYVSPVEETGVEMSAVVARCMDFVLAHPEWRLSVQLHKLLGFR</sequence>
<keyword evidence="7 8" id="KW-0456">Lyase</keyword>
<dbReference type="eggNOG" id="COG0602">
    <property type="taxonomic scope" value="Bacteria"/>
</dbReference>
<feature type="binding site" evidence="8">
    <location>
        <begin position="38"/>
        <end position="40"/>
    </location>
    <ligand>
        <name>S-adenosyl-L-methionine</name>
        <dbReference type="ChEBI" id="CHEBI:59789"/>
    </ligand>
</feature>
<keyword evidence="1 8" id="KW-0004">4Fe-4S</keyword>
<feature type="binding site" evidence="8">
    <location>
        <begin position="13"/>
        <end position="15"/>
    </location>
    <ligand>
        <name>substrate</name>
    </ligand>
</feature>
<feature type="binding site" evidence="8">
    <location>
        <position position="71"/>
    </location>
    <ligand>
        <name>S-adenosyl-L-methionine</name>
        <dbReference type="ChEBI" id="CHEBI:59789"/>
    </ligand>
</feature>
<feature type="binding site" evidence="8">
    <location>
        <position position="36"/>
    </location>
    <ligand>
        <name>[4Fe-4S] cluster</name>
        <dbReference type="ChEBI" id="CHEBI:49883"/>
        <note>4Fe-4S-S-AdoMet</note>
    </ligand>
</feature>
<dbReference type="InterPro" id="IPR013785">
    <property type="entry name" value="Aldolase_TIM"/>
</dbReference>
<comment type="cofactor">
    <cofactor evidence="8">
        <name>[4Fe-4S] cluster</name>
        <dbReference type="ChEBI" id="CHEBI:49883"/>
    </cofactor>
    <text evidence="8">Binds 1 [4Fe-4S] cluster. The cluster is coordinated with 3 cysteines and an exchangeable S-adenosyl-L-methionine.</text>
</comment>
<comment type="subunit">
    <text evidence="8">Homodimer.</text>
</comment>
<evidence type="ECO:0000259" key="9">
    <source>
        <dbReference type="PROSITE" id="PS51918"/>
    </source>
</evidence>
<feature type="binding site" evidence="8">
    <location>
        <position position="32"/>
    </location>
    <ligand>
        <name>[4Fe-4S] cluster</name>
        <dbReference type="ChEBI" id="CHEBI:49883"/>
        <note>4Fe-4S-S-AdoMet</note>
    </ligand>
</feature>
<feature type="binding site" evidence="8">
    <location>
        <position position="39"/>
    </location>
    <ligand>
        <name>[4Fe-4S] cluster</name>
        <dbReference type="ChEBI" id="CHEBI:49883"/>
        <note>4Fe-4S-S-AdoMet</note>
    </ligand>
</feature>
<comment type="cofactor">
    <cofactor evidence="8">
        <name>S-adenosyl-L-methionine</name>
        <dbReference type="ChEBI" id="CHEBI:59789"/>
    </cofactor>
    <text evidence="8">Binds 1 S-adenosyl-L-methionine per subunit.</text>
</comment>
<protein>
    <recommendedName>
        <fullName evidence="8">7-carboxy-7-deazaguanine synthase</fullName>
        <shortName evidence="8">CDG synthase</shortName>
        <ecNumber evidence="8">4.3.99.3</ecNumber>
    </recommendedName>
    <alternativeName>
        <fullName evidence="8">Queuosine biosynthesis protein QueE</fullName>
    </alternativeName>
</protein>
<keyword evidence="8" id="KW-0671">Queuosine biosynthesis</keyword>
<keyword evidence="2 8" id="KW-0949">S-adenosyl-L-methionine</keyword>
<dbReference type="InterPro" id="IPR058240">
    <property type="entry name" value="rSAM_sf"/>
</dbReference>
<dbReference type="EMBL" id="ACLR01000059">
    <property type="protein sequence ID" value="EEK17463.1"/>
    <property type="molecule type" value="Genomic_DNA"/>
</dbReference>
<feature type="domain" description="Radical SAM core" evidence="9">
    <location>
        <begin position="19"/>
        <end position="201"/>
    </location>
</feature>
<dbReference type="OrthoDB" id="9792276at2"/>
<comment type="catalytic activity">
    <reaction evidence="8">
        <text>6-carboxy-5,6,7,8-tetrahydropterin + H(+) = 7-carboxy-7-carbaguanine + NH4(+)</text>
        <dbReference type="Rhea" id="RHEA:27974"/>
        <dbReference type="ChEBI" id="CHEBI:15378"/>
        <dbReference type="ChEBI" id="CHEBI:28938"/>
        <dbReference type="ChEBI" id="CHEBI:61032"/>
        <dbReference type="ChEBI" id="CHEBI:61036"/>
        <dbReference type="EC" id="4.3.99.3"/>
    </reaction>
</comment>
<keyword evidence="11" id="KW-1185">Reference proteome</keyword>
<proteinExistence type="inferred from homology"/>
<dbReference type="PROSITE" id="PS51918">
    <property type="entry name" value="RADICAL_SAM"/>
    <property type="match status" value="1"/>
</dbReference>
<dbReference type="PANTHER" id="PTHR42836:SF1">
    <property type="entry name" value="7-CARBOXY-7-DEAZAGUANINE SYNTHASE"/>
    <property type="match status" value="1"/>
</dbReference>
<evidence type="ECO:0000256" key="8">
    <source>
        <dbReference type="HAMAP-Rule" id="MF_00917"/>
    </source>
</evidence>
<dbReference type="InterPro" id="IPR007197">
    <property type="entry name" value="rSAM"/>
</dbReference>
<evidence type="ECO:0000256" key="2">
    <source>
        <dbReference type="ARBA" id="ARBA00022691"/>
    </source>
</evidence>
<evidence type="ECO:0000256" key="3">
    <source>
        <dbReference type="ARBA" id="ARBA00022723"/>
    </source>
</evidence>
<keyword evidence="6 8" id="KW-0411">Iron-sulfur</keyword>
<dbReference type="AlphaFoldDB" id="C2M9Z6"/>
<dbReference type="RefSeq" id="WP_007364749.1">
    <property type="nucleotide sequence ID" value="NZ_ACLR01000059.1"/>
</dbReference>
<keyword evidence="3 8" id="KW-0479">Metal-binding</keyword>
<comment type="pathway">
    <text evidence="8">Purine metabolism; 7-cyano-7-deazaguanine biosynthesis.</text>
</comment>
<organism evidence="10 11">
    <name type="scientific">Porphyromonas uenonis 60-3</name>
    <dbReference type="NCBI Taxonomy" id="596327"/>
    <lineage>
        <taxon>Bacteria</taxon>
        <taxon>Pseudomonadati</taxon>
        <taxon>Bacteroidota</taxon>
        <taxon>Bacteroidia</taxon>
        <taxon>Bacteroidales</taxon>
        <taxon>Porphyromonadaceae</taxon>
        <taxon>Porphyromonas</taxon>
    </lineage>
</organism>
<dbReference type="UniPathway" id="UPA00391"/>
<dbReference type="SFLD" id="SFLDS00029">
    <property type="entry name" value="Radical_SAM"/>
    <property type="match status" value="1"/>
</dbReference>